<dbReference type="EMBL" id="WFHO01000014">
    <property type="protein sequence ID" value="MUG52568.1"/>
    <property type="molecule type" value="Genomic_DNA"/>
</dbReference>
<name>A0AB73JGY6_STAAU</name>
<dbReference type="RefSeq" id="WP_001575009.1">
    <property type="nucleotide sequence ID" value="NZ_JABMKL010000023.1"/>
</dbReference>
<proteinExistence type="predicted"/>
<organism evidence="1 2">
    <name type="scientific">Staphylococcus aureus</name>
    <dbReference type="NCBI Taxonomy" id="1280"/>
    <lineage>
        <taxon>Bacteria</taxon>
        <taxon>Bacillati</taxon>
        <taxon>Bacillota</taxon>
        <taxon>Bacilli</taxon>
        <taxon>Bacillales</taxon>
        <taxon>Staphylococcaceae</taxon>
        <taxon>Staphylococcus</taxon>
    </lineage>
</organism>
<evidence type="ECO:0000313" key="1">
    <source>
        <dbReference type="EMBL" id="MUG52568.1"/>
    </source>
</evidence>
<sequence>MREYIINNYLKICENIKEYKEREFEEEINPRTDLFNKNYVCDLAYTNYGDNEELELNVKLDLTSLKLIKEMKPTDNILSKQFKHVEINKFKNIKEIVDFTEFLDFNMLVVMDVESEELLEEWFNI</sequence>
<dbReference type="AlphaFoldDB" id="A0AB73JGY6"/>
<gene>
    <name evidence="1" type="ORF">GAY54_08370</name>
</gene>
<dbReference type="Proteomes" id="UP000463077">
    <property type="component" value="Unassembled WGS sequence"/>
</dbReference>
<comment type="caution">
    <text evidence="1">The sequence shown here is derived from an EMBL/GenBank/DDBJ whole genome shotgun (WGS) entry which is preliminary data.</text>
</comment>
<reference evidence="1 2" key="1">
    <citation type="journal article" date="2019" name="Int. J. Infect. Dis.">
        <title>Characterization of a community-acquired methicillin-resistant sequence type 338 Staphylococcus aureus strain containing a staphylococcal cassette chromosome mec type VT.</title>
        <authorList>
            <person name="Chen Y."/>
            <person name="Hong J."/>
            <person name="Chen Y."/>
            <person name="Wang H."/>
            <person name="Yu Y."/>
            <person name="Qu T."/>
        </authorList>
    </citation>
    <scope>NUCLEOTIDE SEQUENCE [LARGE SCALE GENOMIC DNA]</scope>
    <source>
        <strain evidence="1 2">LJ05</strain>
    </source>
</reference>
<protein>
    <submittedName>
        <fullName evidence="1">Uncharacterized protein</fullName>
    </submittedName>
</protein>
<evidence type="ECO:0000313" key="2">
    <source>
        <dbReference type="Proteomes" id="UP000463077"/>
    </source>
</evidence>
<accession>A0AB73JGY6</accession>